<keyword evidence="2" id="KW-1185">Reference proteome</keyword>
<dbReference type="InterPro" id="IPR036086">
    <property type="entry name" value="ParB/Sulfiredoxin_sf"/>
</dbReference>
<dbReference type="SUPFAM" id="SSF110849">
    <property type="entry name" value="ParB/Sulfiredoxin"/>
    <property type="match status" value="1"/>
</dbReference>
<organism evidence="1 2">
    <name type="scientific">Geobacter benzoatilyticus</name>
    <dbReference type="NCBI Taxonomy" id="2815309"/>
    <lineage>
        <taxon>Bacteria</taxon>
        <taxon>Pseudomonadati</taxon>
        <taxon>Thermodesulfobacteriota</taxon>
        <taxon>Desulfuromonadia</taxon>
        <taxon>Geobacterales</taxon>
        <taxon>Geobacteraceae</taxon>
        <taxon>Geobacter</taxon>
    </lineage>
</organism>
<protein>
    <recommendedName>
        <fullName evidence="3">ParB/Sulfiredoxin domain-containing protein</fullName>
    </recommendedName>
</protein>
<dbReference type="CDD" id="cd16387">
    <property type="entry name" value="ParB_N_Srx"/>
    <property type="match status" value="1"/>
</dbReference>
<evidence type="ECO:0008006" key="3">
    <source>
        <dbReference type="Google" id="ProtNLM"/>
    </source>
</evidence>
<sequence>MRVNTNEISFVIPEDWVNEAGFSSEPNGKSHYEYENSENIFLVSVAEVFPKIRGENVPIFKGGESDGVFKTARERTVSILKAIELGVPLPPVEVVNLNGDKKYKFKLIAGCHRFHCSIAAGFEKIPAVYGFDINSL</sequence>
<evidence type="ECO:0000313" key="2">
    <source>
        <dbReference type="Proteomes" id="UP000663651"/>
    </source>
</evidence>
<name>A0ABX7Q777_9BACT</name>
<accession>A0ABX7Q777</accession>
<reference evidence="1 2" key="1">
    <citation type="submission" date="2021-03" db="EMBL/GenBank/DDBJ databases">
        <title>Geobacter metallireducens gen. nov. sp. nov., a microorganism capable of coupling the complete oxidation of organic compounds to the reduction of iron and other metals.</title>
        <authorList>
            <person name="Li Y."/>
        </authorList>
    </citation>
    <scope>NUCLEOTIDE SEQUENCE [LARGE SCALE GENOMIC DNA]</scope>
    <source>
        <strain evidence="1 2">Jerry-YX</strain>
    </source>
</reference>
<dbReference type="EMBL" id="CP071382">
    <property type="protein sequence ID" value="QSV46956.1"/>
    <property type="molecule type" value="Genomic_DNA"/>
</dbReference>
<dbReference type="RefSeq" id="WP_207164741.1">
    <property type="nucleotide sequence ID" value="NZ_CP071382.1"/>
</dbReference>
<dbReference type="Proteomes" id="UP000663651">
    <property type="component" value="Chromosome"/>
</dbReference>
<gene>
    <name evidence="1" type="ORF">JZM60_06740</name>
</gene>
<evidence type="ECO:0000313" key="1">
    <source>
        <dbReference type="EMBL" id="QSV46956.1"/>
    </source>
</evidence>
<proteinExistence type="predicted"/>